<accession>A0A1X7TL41</accession>
<proteinExistence type="predicted"/>
<name>A0A1X7TL41_AMPQE</name>
<dbReference type="EnsemblMetazoa" id="Aqu2.1.15619_001">
    <property type="protein sequence ID" value="Aqu2.1.15619_001"/>
    <property type="gene ID" value="Aqu2.1.15619"/>
</dbReference>
<reference evidence="1" key="1">
    <citation type="submission" date="2017-05" db="UniProtKB">
        <authorList>
            <consortium name="EnsemblMetazoa"/>
        </authorList>
    </citation>
    <scope>IDENTIFICATION</scope>
</reference>
<evidence type="ECO:0000313" key="1">
    <source>
        <dbReference type="EnsemblMetazoa" id="Aqu2.1.15619_001"/>
    </source>
</evidence>
<sequence>MATSFGAQLTATRLAFVYLQATLPTSSSATDILRKIFSLIEDKIFTEPFCKFNSEVTLCLHDLINAKELIQSLKMSTSWADSDLYCIPQQSLFEETFGILVKEHCATEKQSGAALLKDALTLHKKNSMRYVCSYVVHTLLKKYENKSSDTYSQYEQCLGQMTVTTDDGDELEHIDAYK</sequence>
<dbReference type="AlphaFoldDB" id="A0A1X7TL41"/>
<protein>
    <submittedName>
        <fullName evidence="1">Uncharacterized protein</fullName>
    </submittedName>
</protein>
<organism evidence="1">
    <name type="scientific">Amphimedon queenslandica</name>
    <name type="common">Sponge</name>
    <dbReference type="NCBI Taxonomy" id="400682"/>
    <lineage>
        <taxon>Eukaryota</taxon>
        <taxon>Metazoa</taxon>
        <taxon>Porifera</taxon>
        <taxon>Demospongiae</taxon>
        <taxon>Heteroscleromorpha</taxon>
        <taxon>Haplosclerida</taxon>
        <taxon>Niphatidae</taxon>
        <taxon>Amphimedon</taxon>
    </lineage>
</organism>
<dbReference type="InParanoid" id="A0A1X7TL41"/>